<keyword evidence="1" id="KW-0812">Transmembrane</keyword>
<reference evidence="2 4" key="1">
    <citation type="submission" date="2019-09" db="EMBL/GenBank/DDBJ databases">
        <title>Genomic sequencing of 4 copper resistant soil isolates.</title>
        <authorList>
            <person name="Havryliuk O."/>
        </authorList>
    </citation>
    <scope>NUCLEOTIDE SEQUENCE [LARGE SCALE GENOMIC DNA]</scope>
    <source>
        <strain evidence="2 4">UKR4</strain>
    </source>
</reference>
<comment type="caution">
    <text evidence="2">The sequence shown here is derived from an EMBL/GenBank/DDBJ whole genome shotgun (WGS) entry which is preliminary data.</text>
</comment>
<evidence type="ECO:0000313" key="2">
    <source>
        <dbReference type="EMBL" id="KAA6181526.1"/>
    </source>
</evidence>
<feature type="transmembrane region" description="Helical" evidence="1">
    <location>
        <begin position="59"/>
        <end position="78"/>
    </location>
</feature>
<dbReference type="Proteomes" id="UP000323909">
    <property type="component" value="Unassembled WGS sequence"/>
</dbReference>
<keyword evidence="1" id="KW-0472">Membrane</keyword>
<keyword evidence="1" id="KW-1133">Transmembrane helix</keyword>
<evidence type="ECO:0000313" key="5">
    <source>
        <dbReference type="Proteomes" id="UP000552560"/>
    </source>
</evidence>
<organism evidence="2 4">
    <name type="scientific">Pseudomonas veronii</name>
    <dbReference type="NCBI Taxonomy" id="76761"/>
    <lineage>
        <taxon>Bacteria</taxon>
        <taxon>Pseudomonadati</taxon>
        <taxon>Pseudomonadota</taxon>
        <taxon>Gammaproteobacteria</taxon>
        <taxon>Pseudomonadales</taxon>
        <taxon>Pseudomonadaceae</taxon>
        <taxon>Pseudomonas</taxon>
    </lineage>
</organism>
<evidence type="ECO:0000313" key="3">
    <source>
        <dbReference type="EMBL" id="NMY00096.1"/>
    </source>
</evidence>
<dbReference type="GeneID" id="83683089"/>
<dbReference type="AlphaFoldDB" id="A0A5M8FCU4"/>
<feature type="transmembrane region" description="Helical" evidence="1">
    <location>
        <begin position="137"/>
        <end position="155"/>
    </location>
</feature>
<gene>
    <name evidence="2" type="ORF">F3K53_10040</name>
    <name evidence="3" type="ORF">HBO43_26265</name>
</gene>
<evidence type="ECO:0000313" key="4">
    <source>
        <dbReference type="Proteomes" id="UP000323909"/>
    </source>
</evidence>
<dbReference type="RefSeq" id="WP_003253418.1">
    <property type="nucleotide sequence ID" value="NZ_JAAQWE010000034.1"/>
</dbReference>
<dbReference type="EMBL" id="VWXT01000132">
    <property type="protein sequence ID" value="KAA6181526.1"/>
    <property type="molecule type" value="Genomic_DNA"/>
</dbReference>
<dbReference type="Proteomes" id="UP000552560">
    <property type="component" value="Unassembled WGS sequence"/>
</dbReference>
<protein>
    <submittedName>
        <fullName evidence="2">Uncharacterized protein</fullName>
    </submittedName>
</protein>
<accession>A0A5M8FCU4</accession>
<name>A0A5M8FCU4_PSEVE</name>
<sequence>MTQALKQYIAKSINSVIMMAPLKREVIRLIICCSIAIILNAILFFGVENDGTIKPWAEIPLKLFASTTLFAFMVKIFLPLFGWTILKAVLLSANNAFSGVLSFLGNQFTGALYCSAFILASLTLKQYVISGFMDPQLALMAPTVLFAGFLYFYIFQCAIQKTMTPALCAPPLPRSSRVP</sequence>
<evidence type="ECO:0000256" key="1">
    <source>
        <dbReference type="SAM" id="Phobius"/>
    </source>
</evidence>
<proteinExistence type="predicted"/>
<reference evidence="3 5" key="2">
    <citation type="journal article" date="2020" name="Front. Microbiol.">
        <title>Genetic Organization of the aprX-lipA2 Operon Affects the Proteolytic Potential of Pseudomonas Species in Milk.</title>
        <authorList>
            <person name="Maier C."/>
            <person name="Huptas C."/>
            <person name="von Neubeck M."/>
            <person name="Scherer S."/>
            <person name="Wenning M."/>
            <person name="Lucking G."/>
        </authorList>
    </citation>
    <scope>NUCLEOTIDE SEQUENCE [LARGE SCALE GENOMIC DNA]</scope>
    <source>
        <strain evidence="3 5">WS 4671</strain>
    </source>
</reference>
<feature type="transmembrane region" description="Helical" evidence="1">
    <location>
        <begin position="26"/>
        <end position="47"/>
    </location>
</feature>
<dbReference type="EMBL" id="JAAQWE010000034">
    <property type="protein sequence ID" value="NMY00096.1"/>
    <property type="molecule type" value="Genomic_DNA"/>
</dbReference>